<feature type="non-terminal residue" evidence="3">
    <location>
        <position position="1"/>
    </location>
</feature>
<feature type="compositionally biased region" description="Polar residues" evidence="1">
    <location>
        <begin position="13"/>
        <end position="24"/>
    </location>
</feature>
<feature type="region of interest" description="Disordered" evidence="1">
    <location>
        <begin position="1"/>
        <end position="123"/>
    </location>
</feature>
<dbReference type="STRING" id="307972.A0A2G8JFS9"/>
<comment type="caution">
    <text evidence="3">The sequence shown here is derived from an EMBL/GenBank/DDBJ whole genome shotgun (WGS) entry which is preliminary data.</text>
</comment>
<feature type="compositionally biased region" description="Acidic residues" evidence="1">
    <location>
        <begin position="99"/>
        <end position="110"/>
    </location>
</feature>
<name>A0A2G8JFS9_STIJA</name>
<feature type="compositionally biased region" description="Polar residues" evidence="1">
    <location>
        <begin position="193"/>
        <end position="202"/>
    </location>
</feature>
<dbReference type="Proteomes" id="UP000230750">
    <property type="component" value="Unassembled WGS sequence"/>
</dbReference>
<reference evidence="3 4" key="1">
    <citation type="journal article" date="2017" name="PLoS Biol.">
        <title>The sea cucumber genome provides insights into morphological evolution and visceral regeneration.</title>
        <authorList>
            <person name="Zhang X."/>
            <person name="Sun L."/>
            <person name="Yuan J."/>
            <person name="Sun Y."/>
            <person name="Gao Y."/>
            <person name="Zhang L."/>
            <person name="Li S."/>
            <person name="Dai H."/>
            <person name="Hamel J.F."/>
            <person name="Liu C."/>
            <person name="Yu Y."/>
            <person name="Liu S."/>
            <person name="Lin W."/>
            <person name="Guo K."/>
            <person name="Jin S."/>
            <person name="Xu P."/>
            <person name="Storey K.B."/>
            <person name="Huan P."/>
            <person name="Zhang T."/>
            <person name="Zhou Y."/>
            <person name="Zhang J."/>
            <person name="Lin C."/>
            <person name="Li X."/>
            <person name="Xing L."/>
            <person name="Huo D."/>
            <person name="Sun M."/>
            <person name="Wang L."/>
            <person name="Mercier A."/>
            <person name="Li F."/>
            <person name="Yang H."/>
            <person name="Xiang J."/>
        </authorList>
    </citation>
    <scope>NUCLEOTIDE SEQUENCE [LARGE SCALE GENOMIC DNA]</scope>
    <source>
        <strain evidence="3">Shaxun</strain>
        <tissue evidence="3">Muscle</tissue>
    </source>
</reference>
<evidence type="ECO:0000259" key="2">
    <source>
        <dbReference type="Pfam" id="PF23079"/>
    </source>
</evidence>
<proteinExistence type="predicted"/>
<dbReference type="OrthoDB" id="6371073at2759"/>
<dbReference type="InterPro" id="IPR039788">
    <property type="entry name" value="NOL4/NOL4L"/>
</dbReference>
<evidence type="ECO:0000256" key="1">
    <source>
        <dbReference type="SAM" id="MobiDB-lite"/>
    </source>
</evidence>
<feature type="domain" description="Nucleolar protein 4 helical" evidence="2">
    <location>
        <begin position="124"/>
        <end position="224"/>
    </location>
</feature>
<keyword evidence="4" id="KW-1185">Reference proteome</keyword>
<accession>A0A2G8JFS9</accession>
<feature type="region of interest" description="Disordered" evidence="1">
    <location>
        <begin position="188"/>
        <end position="207"/>
    </location>
</feature>
<feature type="compositionally biased region" description="Basic and acidic residues" evidence="1">
    <location>
        <begin position="85"/>
        <end position="98"/>
    </location>
</feature>
<dbReference type="PANTHER" id="PTHR12449">
    <property type="entry name" value="DEATH DOMAIN-CONTAINING PROTEIN"/>
    <property type="match status" value="1"/>
</dbReference>
<evidence type="ECO:0000313" key="3">
    <source>
        <dbReference type="EMBL" id="PIK34614.1"/>
    </source>
</evidence>
<evidence type="ECO:0000313" key="4">
    <source>
        <dbReference type="Proteomes" id="UP000230750"/>
    </source>
</evidence>
<protein>
    <recommendedName>
        <fullName evidence="2">Nucleolar protein 4 helical domain-containing protein</fullName>
    </recommendedName>
</protein>
<dbReference type="Pfam" id="PF23079">
    <property type="entry name" value="HTH_NOL4_2nd"/>
    <property type="match status" value="1"/>
</dbReference>
<gene>
    <name evidence="3" type="ORF">BSL78_28567</name>
</gene>
<dbReference type="AlphaFoldDB" id="A0A2G8JFS9"/>
<dbReference type="EMBL" id="MRZV01002124">
    <property type="protein sequence ID" value="PIK34614.1"/>
    <property type="molecule type" value="Genomic_DNA"/>
</dbReference>
<organism evidence="3 4">
    <name type="scientific">Stichopus japonicus</name>
    <name type="common">Sea cucumber</name>
    <dbReference type="NCBI Taxonomy" id="307972"/>
    <lineage>
        <taxon>Eukaryota</taxon>
        <taxon>Metazoa</taxon>
        <taxon>Echinodermata</taxon>
        <taxon>Eleutherozoa</taxon>
        <taxon>Echinozoa</taxon>
        <taxon>Holothuroidea</taxon>
        <taxon>Aspidochirotacea</taxon>
        <taxon>Aspidochirotida</taxon>
        <taxon>Stichopodidae</taxon>
        <taxon>Apostichopus</taxon>
    </lineage>
</organism>
<feature type="compositionally biased region" description="Low complexity" evidence="1">
    <location>
        <begin position="51"/>
        <end position="73"/>
    </location>
</feature>
<dbReference type="InterPro" id="IPR056549">
    <property type="entry name" value="HTH_NOL4"/>
</dbReference>
<dbReference type="PANTHER" id="PTHR12449:SF22">
    <property type="entry name" value="NUCLEOLAR PROTEIN 4"/>
    <property type="match status" value="1"/>
</dbReference>
<sequence>DLLSEASGETDMTDPSVTSDTRSMGSVEAAAVPSYEAPLDLKKGEGRASASPVSRSPGKESSSPSPPKVQKGSNGISFPGMIHSEPNKDTPEDLSVSKDEDDEDDGDDDSEKANETAPAGVDPERLKSFNMFVRLFVDENLDRIVPISKQPKEKIQAIIEACYRQFPEFHERARKRIRTYLKSCRRMKRQRDQNGIDSSTIRPTPPHLTSARAEQILAAACESESENARRMRMELLQQQQQQQLQPHVQQPIVAAATGTTAVTVTSQVRLMSHQACWSK</sequence>